<evidence type="ECO:0000256" key="2">
    <source>
        <dbReference type="PIRSR" id="PIRSR613078-2"/>
    </source>
</evidence>
<organism evidence="3 4">
    <name type="scientific">Streptococcus henryi</name>
    <dbReference type="NCBI Taxonomy" id="439219"/>
    <lineage>
        <taxon>Bacteria</taxon>
        <taxon>Bacillati</taxon>
        <taxon>Bacillota</taxon>
        <taxon>Bacilli</taxon>
        <taxon>Lactobacillales</taxon>
        <taxon>Streptococcaceae</taxon>
        <taxon>Streptococcus</taxon>
    </lineage>
</organism>
<dbReference type="InterPro" id="IPR013078">
    <property type="entry name" value="His_Pase_superF_clade-1"/>
</dbReference>
<gene>
    <name evidence="3" type="ORF">SAMN02910293_00796</name>
</gene>
<dbReference type="PANTHER" id="PTHR48100:SF1">
    <property type="entry name" value="HISTIDINE PHOSPHATASE FAMILY PROTEIN-RELATED"/>
    <property type="match status" value="1"/>
</dbReference>
<keyword evidence="4" id="KW-1185">Reference proteome</keyword>
<dbReference type="Gene3D" id="3.40.50.1240">
    <property type="entry name" value="Phosphoglycerate mutase-like"/>
    <property type="match status" value="1"/>
</dbReference>
<feature type="binding site" evidence="2">
    <location>
        <position position="58"/>
    </location>
    <ligand>
        <name>substrate</name>
    </ligand>
</feature>
<dbReference type="Pfam" id="PF00300">
    <property type="entry name" value="His_Phos_1"/>
    <property type="match status" value="1"/>
</dbReference>
<accession>A0A1G6B5I2</accession>
<dbReference type="eggNOG" id="COG0406">
    <property type="taxonomic scope" value="Bacteria"/>
</dbReference>
<dbReference type="GO" id="GO:0005737">
    <property type="term" value="C:cytoplasm"/>
    <property type="evidence" value="ECO:0007669"/>
    <property type="project" value="TreeGrafter"/>
</dbReference>
<feature type="binding site" evidence="2">
    <location>
        <begin position="7"/>
        <end position="14"/>
    </location>
    <ligand>
        <name>substrate</name>
    </ligand>
</feature>
<evidence type="ECO:0000313" key="3">
    <source>
        <dbReference type="EMBL" id="SDB15819.1"/>
    </source>
</evidence>
<proteinExistence type="predicted"/>
<dbReference type="AlphaFoldDB" id="A0A1G6B5I2"/>
<dbReference type="InterPro" id="IPR050275">
    <property type="entry name" value="PGM_Phosphatase"/>
</dbReference>
<dbReference type="SUPFAM" id="SSF53254">
    <property type="entry name" value="Phosphoglycerate mutase-like"/>
    <property type="match status" value="1"/>
</dbReference>
<dbReference type="RefSeq" id="WP_074485646.1">
    <property type="nucleotide sequence ID" value="NZ_FMXP01000009.1"/>
</dbReference>
<reference evidence="3 4" key="1">
    <citation type="submission" date="2016-10" db="EMBL/GenBank/DDBJ databases">
        <authorList>
            <person name="de Groot N.N."/>
        </authorList>
    </citation>
    <scope>NUCLEOTIDE SEQUENCE [LARGE SCALE GENOMIC DNA]</scope>
    <source>
        <strain evidence="3 4">A-4</strain>
    </source>
</reference>
<evidence type="ECO:0000256" key="1">
    <source>
        <dbReference type="PIRSR" id="PIRSR613078-1"/>
    </source>
</evidence>
<dbReference type="InterPro" id="IPR029033">
    <property type="entry name" value="His_PPase_superfam"/>
</dbReference>
<dbReference type="Proteomes" id="UP000182508">
    <property type="component" value="Unassembled WGS sequence"/>
</dbReference>
<feature type="active site" description="Tele-phosphohistidine intermediate" evidence="1">
    <location>
        <position position="8"/>
    </location>
</feature>
<evidence type="ECO:0000313" key="4">
    <source>
        <dbReference type="Proteomes" id="UP000182508"/>
    </source>
</evidence>
<dbReference type="STRING" id="439219.SAMN02910293_00796"/>
<dbReference type="EMBL" id="FMXP01000009">
    <property type="protein sequence ID" value="SDB15819.1"/>
    <property type="molecule type" value="Genomic_DNA"/>
</dbReference>
<name>A0A1G6B5I2_9STRE</name>
<feature type="active site" description="Proton donor/acceptor" evidence="1">
    <location>
        <position position="84"/>
    </location>
</feature>
<dbReference type="PANTHER" id="PTHR48100">
    <property type="entry name" value="BROAD-SPECIFICITY PHOSPHATASE YOR283W-RELATED"/>
    <property type="match status" value="1"/>
</dbReference>
<sequence>MKFYFVRHGKTEWNEEGRLQGANGDSPLLEESIEEIKELGRYLSHVPFDAVYSSDLKRAQKTAQLIVQESDNPQPITYTAALREWGLGRLEGSKISTMLAIYPQQMHAFRHRLEKFNADMFEAESLYQTTRRVRDLVHSLNGKPYENVLFVGHGANLTASIRSLMGHEAATIRNRGGLDNASVTILETADFKTFHCTNWNDKSYVKEQMTITQK</sequence>
<protein>
    <submittedName>
        <fullName evidence="3">Probable phosphoglycerate mutase</fullName>
    </submittedName>
</protein>
<dbReference type="SMART" id="SM00855">
    <property type="entry name" value="PGAM"/>
    <property type="match status" value="1"/>
</dbReference>
<dbReference type="CDD" id="cd07067">
    <property type="entry name" value="HP_PGM_like"/>
    <property type="match status" value="1"/>
</dbReference>
<dbReference type="GO" id="GO:0016791">
    <property type="term" value="F:phosphatase activity"/>
    <property type="evidence" value="ECO:0007669"/>
    <property type="project" value="TreeGrafter"/>
</dbReference>